<dbReference type="Gene3D" id="3.40.1700.10">
    <property type="entry name" value="DNA integrity scanning protein, DisA, N-terminal domain"/>
    <property type="match status" value="1"/>
</dbReference>
<dbReference type="EMBL" id="FUYA01000008">
    <property type="protein sequence ID" value="SKA78271.1"/>
    <property type="molecule type" value="Genomic_DNA"/>
</dbReference>
<dbReference type="AlphaFoldDB" id="A0A1T4WNQ9"/>
<dbReference type="InterPro" id="IPR048552">
    <property type="entry name" value="DACND"/>
</dbReference>
<feature type="region of interest" description="Disordered" evidence="1">
    <location>
        <begin position="458"/>
        <end position="478"/>
    </location>
</feature>
<name>A0A1T4WNQ9_9BACT</name>
<evidence type="ECO:0000256" key="1">
    <source>
        <dbReference type="SAM" id="MobiDB-lite"/>
    </source>
</evidence>
<dbReference type="PROSITE" id="PS51794">
    <property type="entry name" value="DAC"/>
    <property type="match status" value="1"/>
</dbReference>
<dbReference type="InterPro" id="IPR003390">
    <property type="entry name" value="DNA_integrity_scan_DisA_N"/>
</dbReference>
<dbReference type="Proteomes" id="UP000189733">
    <property type="component" value="Unassembled WGS sequence"/>
</dbReference>
<dbReference type="Pfam" id="PF02457">
    <property type="entry name" value="DAC"/>
    <property type="match status" value="1"/>
</dbReference>
<dbReference type="Pfam" id="PF21749">
    <property type="entry name" value="DACND"/>
    <property type="match status" value="1"/>
</dbReference>
<sequence>MNASSFFNLCAYHVQEGLRDGLSHFSQPSRAALIYAETPTSDICIYDPQDLLRGHEPILEKFFIESQEWRTCSFIHSTLPSFDMRPCDSPSMTGIISYSAHCGSVFHQTWCTEQHPDLCSLSPTEHWLEHAAWVMSQAYEGKNTLLLDLAGTLLQGWSTHAVRNAIVDARTELIGMDTQLRIFPVLDAILAISKTLEEGEKPRGILCFIEPSALRHIHFLARLEHSERPAIHSHKHVRKLLQSVETSGHFLVSDGESIVGIAEHCPEGAASLRAEFCGTHGFLWLEDQLLCSFSDGSFHSSTRKANLVSLEELLIEAGLDSEEQHDLFSSVSQIVESTRERRHGCTLVLDFQEECVSFAGQRLEEPLLLSNPKLLQVARNLAEVDGALHIRKDNTLHGFGCLLDGAAVPAENRSRGARYNSALRFTAARPNIIVVVVSCDRPVSIIFGGVEMSAACPLPPSHSRSSTPHRMEDWLKHS</sequence>
<protein>
    <submittedName>
        <fullName evidence="3">DisA checkpoint controller nucleotide-binding</fullName>
    </submittedName>
</protein>
<dbReference type="SUPFAM" id="SSF143597">
    <property type="entry name" value="YojJ-like"/>
    <property type="match status" value="1"/>
</dbReference>
<feature type="domain" description="DAC" evidence="2">
    <location>
        <begin position="307"/>
        <end position="460"/>
    </location>
</feature>
<organism evidence="3 4">
    <name type="scientific">Desulfobaculum bizertense DSM 18034</name>
    <dbReference type="NCBI Taxonomy" id="1121442"/>
    <lineage>
        <taxon>Bacteria</taxon>
        <taxon>Pseudomonadati</taxon>
        <taxon>Thermodesulfobacteriota</taxon>
        <taxon>Desulfovibrionia</taxon>
        <taxon>Desulfovibrionales</taxon>
        <taxon>Desulfovibrionaceae</taxon>
        <taxon>Desulfobaculum</taxon>
    </lineage>
</organism>
<dbReference type="STRING" id="1121442.SAMN02745702_02422"/>
<accession>A0A1T4WNQ9</accession>
<feature type="compositionally biased region" description="Basic and acidic residues" evidence="1">
    <location>
        <begin position="469"/>
        <end position="478"/>
    </location>
</feature>
<dbReference type="InterPro" id="IPR048555">
    <property type="entry name" value="DACNH"/>
</dbReference>
<dbReference type="Pfam" id="PF21750">
    <property type="entry name" value="DACNH"/>
    <property type="match status" value="1"/>
</dbReference>
<keyword evidence="4" id="KW-1185">Reference proteome</keyword>
<reference evidence="3 4" key="1">
    <citation type="submission" date="2017-02" db="EMBL/GenBank/DDBJ databases">
        <authorList>
            <person name="Peterson S.W."/>
        </authorList>
    </citation>
    <scope>NUCLEOTIDE SEQUENCE [LARGE SCALE GENOMIC DNA]</scope>
    <source>
        <strain evidence="3 4">DSM 18034</strain>
    </source>
</reference>
<evidence type="ECO:0000259" key="2">
    <source>
        <dbReference type="PROSITE" id="PS51794"/>
    </source>
</evidence>
<dbReference type="InterPro" id="IPR036888">
    <property type="entry name" value="DNA_integrity_DisA_N_sf"/>
</dbReference>
<dbReference type="OrthoDB" id="859517at2"/>
<proteinExistence type="predicted"/>
<evidence type="ECO:0000313" key="3">
    <source>
        <dbReference type="EMBL" id="SKA78271.1"/>
    </source>
</evidence>
<evidence type="ECO:0000313" key="4">
    <source>
        <dbReference type="Proteomes" id="UP000189733"/>
    </source>
</evidence>
<gene>
    <name evidence="3" type="ORF">SAMN02745702_02422</name>
</gene>
<dbReference type="RefSeq" id="WP_078685702.1">
    <property type="nucleotide sequence ID" value="NZ_FUYA01000008.1"/>
</dbReference>